<dbReference type="Proteomes" id="UP000828941">
    <property type="component" value="Chromosome 13"/>
</dbReference>
<gene>
    <name evidence="1" type="ORF">L6164_034531</name>
</gene>
<organism evidence="1 2">
    <name type="scientific">Bauhinia variegata</name>
    <name type="common">Purple orchid tree</name>
    <name type="synonym">Phanera variegata</name>
    <dbReference type="NCBI Taxonomy" id="167791"/>
    <lineage>
        <taxon>Eukaryota</taxon>
        <taxon>Viridiplantae</taxon>
        <taxon>Streptophyta</taxon>
        <taxon>Embryophyta</taxon>
        <taxon>Tracheophyta</taxon>
        <taxon>Spermatophyta</taxon>
        <taxon>Magnoliopsida</taxon>
        <taxon>eudicotyledons</taxon>
        <taxon>Gunneridae</taxon>
        <taxon>Pentapetalae</taxon>
        <taxon>rosids</taxon>
        <taxon>fabids</taxon>
        <taxon>Fabales</taxon>
        <taxon>Fabaceae</taxon>
        <taxon>Cercidoideae</taxon>
        <taxon>Cercideae</taxon>
        <taxon>Bauhiniinae</taxon>
        <taxon>Bauhinia</taxon>
    </lineage>
</organism>
<sequence>MHHLDGLLIAVAIQSLQGIVLLRCNLATRTLSVAKLVSFMGEAFVPTSLGNSSSTGILWMVTGVSNLPGSSYPSFARVRAISGFDVEQEPTVVEDDKIPGGEKLLETLQGSASIDDTIFPAAVKTAMLIKMQYPAENRESKKRTTNDKKFKQ</sequence>
<keyword evidence="2" id="KW-1185">Reference proteome</keyword>
<comment type="caution">
    <text evidence="1">The sequence shown here is derived from an EMBL/GenBank/DDBJ whole genome shotgun (WGS) entry which is preliminary data.</text>
</comment>
<evidence type="ECO:0000313" key="2">
    <source>
        <dbReference type="Proteomes" id="UP000828941"/>
    </source>
</evidence>
<proteinExistence type="predicted"/>
<dbReference type="EMBL" id="CM039438">
    <property type="protein sequence ID" value="KAI4301235.1"/>
    <property type="molecule type" value="Genomic_DNA"/>
</dbReference>
<evidence type="ECO:0000313" key="1">
    <source>
        <dbReference type="EMBL" id="KAI4301235.1"/>
    </source>
</evidence>
<accession>A0ACB9KVL7</accession>
<name>A0ACB9KVL7_BAUVA</name>
<reference evidence="1 2" key="1">
    <citation type="journal article" date="2022" name="DNA Res.">
        <title>Chromosomal-level genome assembly of the orchid tree Bauhinia variegata (Leguminosae; Cercidoideae) supports the allotetraploid origin hypothesis of Bauhinia.</title>
        <authorList>
            <person name="Zhong Y."/>
            <person name="Chen Y."/>
            <person name="Zheng D."/>
            <person name="Pang J."/>
            <person name="Liu Y."/>
            <person name="Luo S."/>
            <person name="Meng S."/>
            <person name="Qian L."/>
            <person name="Wei D."/>
            <person name="Dai S."/>
            <person name="Zhou R."/>
        </authorList>
    </citation>
    <scope>NUCLEOTIDE SEQUENCE [LARGE SCALE GENOMIC DNA]</scope>
    <source>
        <strain evidence="1">BV-YZ2020</strain>
    </source>
</reference>
<protein>
    <submittedName>
        <fullName evidence="1">Uncharacterized protein</fullName>
    </submittedName>
</protein>